<sequence>MSAPSAKVRCADGFRPRSRLGVRLAAAAASASLLSSGPLCGFSPSSSSTARAPWLPPRTSCYGSFKLDLAPPELGRPKVPELPMKVPELEPEPERPPVPPLPPSLQRMHMDAAKEVVKGFRLSLRRQTAIVPMGLGDGALGAQVIKGLAAKKQNFQALVLMPKVMLEEAMARYRAVAGAGLYVLRLESGDEGTDIAAKVIGSFASFVMVGAYEDAIHFVRAHRRMKAERLSLLVCEMAHAALAGDKAAYKAVLAWHDVYRVSVLQSLFISSRSLEQDPVRGLEEATMEVPGMPTYQVVARPGGPTGPQVFDVPLEKAQKMGVTVPLKLVVLPATGAGLLQGLASLQESLGIQRVEAIPESAGGGAAAAVEFLNQQVQNLTAGQCEVSPRQMGVVPDALLIAGNEPDPLYLLQAVGRLSFRVRQKRAGYLLILGGSGPAPTAAWRALSEHDARLRAALRQAAVDRGRLGGPLDWKDLQPALQDILADATGQDGKASQWLQAVNEAVLTAAESWDLMYGHLLAYRETMEDPTRPVPVNAQIHGVDIGKWVARQFLEWRSGTLSAEKQELLEQRGLDVEEEGARSFAEGLVEFETYVKDSGSSYVPSGYFSSSGFPLYAWATKQWADWRRGKLTAEQQYMLDEVGFPPVRHPDDPKAQEYTKTVEAVLRNGAQFPYGRRKHIFATLVRKWHPAVSRQVLPQATRGSDVLQFLAGYREWFLNPPPPPAAAQDVLDTLPGFEPPETESEP</sequence>
<gene>
    <name evidence="3" type="ORF">EVOR1521_LOCUS24910</name>
</gene>
<keyword evidence="4" id="KW-1185">Reference proteome</keyword>
<feature type="region of interest" description="Disordered" evidence="1">
    <location>
        <begin position="721"/>
        <end position="745"/>
    </location>
</feature>
<name>A0AA36JAV9_9DINO</name>
<feature type="domain" description="Helicase-associated" evidence="2">
    <location>
        <begin position="581"/>
        <end position="643"/>
    </location>
</feature>
<evidence type="ECO:0000256" key="1">
    <source>
        <dbReference type="SAM" id="MobiDB-lite"/>
    </source>
</evidence>
<dbReference type="InterPro" id="IPR005114">
    <property type="entry name" value="Helicase_assoc"/>
</dbReference>
<comment type="caution">
    <text evidence="3">The sequence shown here is derived from an EMBL/GenBank/DDBJ whole genome shotgun (WGS) entry which is preliminary data.</text>
</comment>
<evidence type="ECO:0000259" key="2">
    <source>
        <dbReference type="Pfam" id="PF03457"/>
    </source>
</evidence>
<dbReference type="EMBL" id="CAUJNA010003432">
    <property type="protein sequence ID" value="CAJ1401865.1"/>
    <property type="molecule type" value="Genomic_DNA"/>
</dbReference>
<dbReference type="AlphaFoldDB" id="A0AA36JAV9"/>
<dbReference type="Proteomes" id="UP001178507">
    <property type="component" value="Unassembled WGS sequence"/>
</dbReference>
<evidence type="ECO:0000313" key="3">
    <source>
        <dbReference type="EMBL" id="CAJ1401865.1"/>
    </source>
</evidence>
<protein>
    <recommendedName>
        <fullName evidence="2">Helicase-associated domain-containing protein</fullName>
    </recommendedName>
</protein>
<dbReference type="Gene3D" id="6.10.140.530">
    <property type="match status" value="1"/>
</dbReference>
<reference evidence="3" key="1">
    <citation type="submission" date="2023-08" db="EMBL/GenBank/DDBJ databases">
        <authorList>
            <person name="Chen Y."/>
            <person name="Shah S."/>
            <person name="Dougan E. K."/>
            <person name="Thang M."/>
            <person name="Chan C."/>
        </authorList>
    </citation>
    <scope>NUCLEOTIDE SEQUENCE</scope>
</reference>
<dbReference type="Pfam" id="PF03457">
    <property type="entry name" value="HA"/>
    <property type="match status" value="2"/>
</dbReference>
<organism evidence="3 4">
    <name type="scientific">Effrenium voratum</name>
    <dbReference type="NCBI Taxonomy" id="2562239"/>
    <lineage>
        <taxon>Eukaryota</taxon>
        <taxon>Sar</taxon>
        <taxon>Alveolata</taxon>
        <taxon>Dinophyceae</taxon>
        <taxon>Suessiales</taxon>
        <taxon>Symbiodiniaceae</taxon>
        <taxon>Effrenium</taxon>
    </lineage>
</organism>
<feature type="domain" description="Helicase-associated" evidence="2">
    <location>
        <begin position="509"/>
        <end position="570"/>
    </location>
</feature>
<dbReference type="PANTHER" id="PTHR33418">
    <property type="entry name" value="HELICASE-ASSOCIATED"/>
    <property type="match status" value="1"/>
</dbReference>
<proteinExistence type="predicted"/>
<accession>A0AA36JAV9</accession>
<evidence type="ECO:0000313" key="4">
    <source>
        <dbReference type="Proteomes" id="UP001178507"/>
    </source>
</evidence>
<dbReference type="PANTHER" id="PTHR33418:SF1">
    <property type="entry name" value="HELICASE-ASSOCIATED DOMAIN-CONTAINING PROTEIN"/>
    <property type="match status" value="1"/>
</dbReference>